<accession>A0A4S9SLG5</accession>
<dbReference type="EMBL" id="QZBM01000667">
    <property type="protein sequence ID" value="THZ11847.1"/>
    <property type="molecule type" value="Genomic_DNA"/>
</dbReference>
<proteinExistence type="predicted"/>
<evidence type="ECO:0000313" key="2">
    <source>
        <dbReference type="EMBL" id="THZ11847.1"/>
    </source>
</evidence>
<feature type="compositionally biased region" description="Low complexity" evidence="1">
    <location>
        <begin position="49"/>
        <end position="69"/>
    </location>
</feature>
<feature type="region of interest" description="Disordered" evidence="1">
    <location>
        <begin position="1"/>
        <end position="20"/>
    </location>
</feature>
<name>A0A4S9SLG5_AURPU</name>
<sequence length="170" mass="18233">MPRACPSPVSPTSAPLYNSHKHTQVHTYNNTNMSKMSSQVEPTIVTAVETAPSASSSSELSPSNTSPTLRRGSRQAPPEGLNLTSKDQLAPPATERQDFPSPGAAPAGQRIFDANAVAEDRGVETVPGGWAKGVQQQDQVAEQYEQQDEDASQKSSPSLKQKVKDLLHRD</sequence>
<protein>
    <submittedName>
        <fullName evidence="2">Uncharacterized protein</fullName>
    </submittedName>
</protein>
<evidence type="ECO:0000313" key="3">
    <source>
        <dbReference type="Proteomes" id="UP000308005"/>
    </source>
</evidence>
<dbReference type="AlphaFoldDB" id="A0A4S9SLG5"/>
<feature type="compositionally biased region" description="Low complexity" evidence="1">
    <location>
        <begin position="134"/>
        <end position="144"/>
    </location>
</feature>
<gene>
    <name evidence="2" type="ORF">D6C91_08943</name>
</gene>
<feature type="region of interest" description="Disordered" evidence="1">
    <location>
        <begin position="48"/>
        <end position="170"/>
    </location>
</feature>
<dbReference type="Proteomes" id="UP000308005">
    <property type="component" value="Unassembled WGS sequence"/>
</dbReference>
<reference evidence="2 3" key="1">
    <citation type="submission" date="2018-10" db="EMBL/GenBank/DDBJ databases">
        <title>Fifty Aureobasidium pullulans genomes reveal a recombining polyextremotolerant generalist.</title>
        <authorList>
            <person name="Gostincar C."/>
            <person name="Turk M."/>
            <person name="Zajc J."/>
            <person name="Gunde-Cimerman N."/>
        </authorList>
    </citation>
    <scope>NUCLEOTIDE SEQUENCE [LARGE SCALE GENOMIC DNA]</scope>
    <source>
        <strain evidence="2 3">EXF-3863</strain>
    </source>
</reference>
<organism evidence="2 3">
    <name type="scientific">Aureobasidium pullulans</name>
    <name type="common">Black yeast</name>
    <name type="synonym">Pullularia pullulans</name>
    <dbReference type="NCBI Taxonomy" id="5580"/>
    <lineage>
        <taxon>Eukaryota</taxon>
        <taxon>Fungi</taxon>
        <taxon>Dikarya</taxon>
        <taxon>Ascomycota</taxon>
        <taxon>Pezizomycotina</taxon>
        <taxon>Dothideomycetes</taxon>
        <taxon>Dothideomycetidae</taxon>
        <taxon>Dothideales</taxon>
        <taxon>Saccotheciaceae</taxon>
        <taxon>Aureobasidium</taxon>
    </lineage>
</organism>
<evidence type="ECO:0000256" key="1">
    <source>
        <dbReference type="SAM" id="MobiDB-lite"/>
    </source>
</evidence>
<comment type="caution">
    <text evidence="2">The sequence shown here is derived from an EMBL/GenBank/DDBJ whole genome shotgun (WGS) entry which is preliminary data.</text>
</comment>